<dbReference type="PRINTS" id="PR00111">
    <property type="entry name" value="ABHYDROLASE"/>
</dbReference>
<comment type="caution">
    <text evidence="2">The sequence shown here is derived from an EMBL/GenBank/DDBJ whole genome shotgun (WGS) entry which is preliminary data.</text>
</comment>
<dbReference type="GO" id="GO:0016787">
    <property type="term" value="F:hydrolase activity"/>
    <property type="evidence" value="ECO:0007669"/>
    <property type="project" value="UniProtKB-ARBA"/>
</dbReference>
<evidence type="ECO:0000313" key="3">
    <source>
        <dbReference type="Proteomes" id="UP001454036"/>
    </source>
</evidence>
<dbReference type="EMBL" id="BAABME010013024">
    <property type="protein sequence ID" value="GAA0185745.1"/>
    <property type="molecule type" value="Genomic_DNA"/>
</dbReference>
<dbReference type="InterPro" id="IPR051044">
    <property type="entry name" value="MAG_DAG_Lipase"/>
</dbReference>
<dbReference type="Proteomes" id="UP001454036">
    <property type="component" value="Unassembled WGS sequence"/>
</dbReference>
<dbReference type="InterPro" id="IPR029058">
    <property type="entry name" value="AB_hydrolase_fold"/>
</dbReference>
<dbReference type="InterPro" id="IPR000073">
    <property type="entry name" value="AB_hydrolase_1"/>
</dbReference>
<organism evidence="2 3">
    <name type="scientific">Lithospermum erythrorhizon</name>
    <name type="common">Purple gromwell</name>
    <name type="synonym">Lithospermum officinale var. erythrorhizon</name>
    <dbReference type="NCBI Taxonomy" id="34254"/>
    <lineage>
        <taxon>Eukaryota</taxon>
        <taxon>Viridiplantae</taxon>
        <taxon>Streptophyta</taxon>
        <taxon>Embryophyta</taxon>
        <taxon>Tracheophyta</taxon>
        <taxon>Spermatophyta</taxon>
        <taxon>Magnoliopsida</taxon>
        <taxon>eudicotyledons</taxon>
        <taxon>Gunneridae</taxon>
        <taxon>Pentapetalae</taxon>
        <taxon>asterids</taxon>
        <taxon>lamiids</taxon>
        <taxon>Boraginales</taxon>
        <taxon>Boraginaceae</taxon>
        <taxon>Boraginoideae</taxon>
        <taxon>Lithospermeae</taxon>
        <taxon>Lithospermum</taxon>
    </lineage>
</organism>
<dbReference type="Gene3D" id="3.40.50.1820">
    <property type="entry name" value="alpha/beta hydrolase"/>
    <property type="match status" value="1"/>
</dbReference>
<protein>
    <submittedName>
        <fullName evidence="2">Phospholipase</fullName>
    </submittedName>
</protein>
<dbReference type="Pfam" id="PF12146">
    <property type="entry name" value="Hydrolase_4"/>
    <property type="match status" value="1"/>
</dbReference>
<dbReference type="FunFam" id="3.40.50.1820:FF:000036">
    <property type="entry name" value="Alpha/beta-Hydrolases superfamily protein"/>
    <property type="match status" value="1"/>
</dbReference>
<accession>A0AAV3RYP5</accession>
<proteinExistence type="predicted"/>
<dbReference type="SUPFAM" id="SSF53474">
    <property type="entry name" value="alpha/beta-Hydrolases"/>
    <property type="match status" value="1"/>
</dbReference>
<evidence type="ECO:0000259" key="1">
    <source>
        <dbReference type="Pfam" id="PF12146"/>
    </source>
</evidence>
<dbReference type="AlphaFoldDB" id="A0AAV3RYP5"/>
<feature type="domain" description="Serine aminopeptidase S33" evidence="1">
    <location>
        <begin position="30"/>
        <end position="269"/>
    </location>
</feature>
<gene>
    <name evidence="2" type="ORF">LIER_33033</name>
</gene>
<dbReference type="InterPro" id="IPR022742">
    <property type="entry name" value="Hydrolase_4"/>
</dbReference>
<evidence type="ECO:0000313" key="2">
    <source>
        <dbReference type="EMBL" id="GAA0185745.1"/>
    </source>
</evidence>
<sequence>MSNVKYEEEFILNSRGVKVFTCRWLPQHCESKAMIFLCHGYAMDSSASMKETGIRLAKAGFAAYGIDYEGHGKSEGLDGLVSCFDDLVGDCSDHFTRICEIEENRKKMRILMGVSMGGAVVLLLHRKKPEYWDGAVLVAPLCKLADGMKPNAVVNGVLTMLGYCIPTWKIIPTNQDIVDLAFRNPRVRKEVRENPYCYKGKPRLQTGIQLMKISIELEKRLQEVKLPFLVVHGEDDKVTDPSASKLLYHSASSSDKTLKLYPGMWHDLLYGELLENMEIVFLDIIKWLDEKFGSVSRLEREQNK</sequence>
<keyword evidence="3" id="KW-1185">Reference proteome</keyword>
<reference evidence="2 3" key="1">
    <citation type="submission" date="2024-01" db="EMBL/GenBank/DDBJ databases">
        <title>The complete chloroplast genome sequence of Lithospermum erythrorhizon: insights into the phylogenetic relationship among Boraginaceae species and the maternal lineages of purple gromwells.</title>
        <authorList>
            <person name="Okada T."/>
            <person name="Watanabe K."/>
        </authorList>
    </citation>
    <scope>NUCLEOTIDE SEQUENCE [LARGE SCALE GENOMIC DNA]</scope>
</reference>
<name>A0AAV3RYP5_LITER</name>
<dbReference type="PANTHER" id="PTHR11614">
    <property type="entry name" value="PHOSPHOLIPASE-RELATED"/>
    <property type="match status" value="1"/>
</dbReference>